<dbReference type="Proteomes" id="UP000188268">
    <property type="component" value="Unassembled WGS sequence"/>
</dbReference>
<dbReference type="OrthoDB" id="1705899at2759"/>
<sequence>MEDLLTVELDFEKEVIRETTQFGLIGKIIADRVLNRKGVRNIIQSIWPAKALLKVFDLGPNLYGFSFADRKSMEMALLNGPWTVMGHCLSMKRWDSELAARDIRFEEVNFWIQV</sequence>
<comment type="caution">
    <text evidence="2">The sequence shown here is derived from an EMBL/GenBank/DDBJ whole genome shotgun (WGS) entry which is preliminary data.</text>
</comment>
<evidence type="ECO:0000313" key="2">
    <source>
        <dbReference type="EMBL" id="OMO63616.1"/>
    </source>
</evidence>
<evidence type="ECO:0000313" key="3">
    <source>
        <dbReference type="Proteomes" id="UP000188268"/>
    </source>
</evidence>
<protein>
    <recommendedName>
        <fullName evidence="1">DUF4283 domain-containing protein</fullName>
    </recommendedName>
</protein>
<feature type="domain" description="DUF4283" evidence="1">
    <location>
        <begin position="21"/>
        <end position="98"/>
    </location>
</feature>
<dbReference type="Gramene" id="OMO63616">
    <property type="protein sequence ID" value="OMO63616"/>
    <property type="gene ID" value="CCACVL1_22382"/>
</dbReference>
<dbReference type="InterPro" id="IPR025558">
    <property type="entry name" value="DUF4283"/>
</dbReference>
<proteinExistence type="predicted"/>
<dbReference type="EMBL" id="AWWV01012911">
    <property type="protein sequence ID" value="OMO63616.1"/>
    <property type="molecule type" value="Genomic_DNA"/>
</dbReference>
<gene>
    <name evidence="2" type="ORF">CCACVL1_22382</name>
</gene>
<dbReference type="AlphaFoldDB" id="A0A1R3H040"/>
<name>A0A1R3H040_COCAP</name>
<organism evidence="2 3">
    <name type="scientific">Corchorus capsularis</name>
    <name type="common">Jute</name>
    <dbReference type="NCBI Taxonomy" id="210143"/>
    <lineage>
        <taxon>Eukaryota</taxon>
        <taxon>Viridiplantae</taxon>
        <taxon>Streptophyta</taxon>
        <taxon>Embryophyta</taxon>
        <taxon>Tracheophyta</taxon>
        <taxon>Spermatophyta</taxon>
        <taxon>Magnoliopsida</taxon>
        <taxon>eudicotyledons</taxon>
        <taxon>Gunneridae</taxon>
        <taxon>Pentapetalae</taxon>
        <taxon>rosids</taxon>
        <taxon>malvids</taxon>
        <taxon>Malvales</taxon>
        <taxon>Malvaceae</taxon>
        <taxon>Grewioideae</taxon>
        <taxon>Apeibeae</taxon>
        <taxon>Corchorus</taxon>
    </lineage>
</organism>
<evidence type="ECO:0000259" key="1">
    <source>
        <dbReference type="Pfam" id="PF14111"/>
    </source>
</evidence>
<reference evidence="2 3" key="1">
    <citation type="submission" date="2013-09" db="EMBL/GenBank/DDBJ databases">
        <title>Corchorus capsularis genome sequencing.</title>
        <authorList>
            <person name="Alam M."/>
            <person name="Haque M.S."/>
            <person name="Islam M.S."/>
            <person name="Emdad E.M."/>
            <person name="Islam M.M."/>
            <person name="Ahmed B."/>
            <person name="Halim A."/>
            <person name="Hossen Q.M.M."/>
            <person name="Hossain M.Z."/>
            <person name="Ahmed R."/>
            <person name="Khan M.M."/>
            <person name="Islam R."/>
            <person name="Rashid M.M."/>
            <person name="Khan S.A."/>
            <person name="Rahman M.S."/>
            <person name="Alam M."/>
        </authorList>
    </citation>
    <scope>NUCLEOTIDE SEQUENCE [LARGE SCALE GENOMIC DNA]</scope>
    <source>
        <strain evidence="3">cv. CVL-1</strain>
        <tissue evidence="2">Whole seedling</tissue>
    </source>
</reference>
<keyword evidence="3" id="KW-1185">Reference proteome</keyword>
<dbReference type="Pfam" id="PF14111">
    <property type="entry name" value="DUF4283"/>
    <property type="match status" value="1"/>
</dbReference>
<dbReference type="STRING" id="210143.A0A1R3H040"/>
<accession>A0A1R3H040</accession>